<dbReference type="EMBL" id="JACHEX010000004">
    <property type="protein sequence ID" value="MBB6063023.1"/>
    <property type="molecule type" value="Genomic_DNA"/>
</dbReference>
<gene>
    <name evidence="2" type="ORF">HNP65_001486</name>
</gene>
<dbReference type="AlphaFoldDB" id="A0A841GSL2"/>
<accession>A0A841GSL2</accession>
<keyword evidence="1" id="KW-0812">Transmembrane</keyword>
<sequence length="213" mass="25271">MTLQKKIFRALLFSIFITSSIILIITSIYEISRTIKREKEELILLTKNFNSYFNSIEQYIKQNNNKVIYSNDFVFLFGQNKILKNFSIISIKKSINELINKNEFIKNIFINVNNKPNYIFGKIDNNIDLSKNYYINKNEIHYILKNKIAIIENVNYITIIDLGNLYKKFLISNNLPLDSQLMIKKNENYICYNPEKDIIKKKLQILNVSEFLI</sequence>
<evidence type="ECO:0000313" key="3">
    <source>
        <dbReference type="Proteomes" id="UP000555828"/>
    </source>
</evidence>
<keyword evidence="1" id="KW-0472">Membrane</keyword>
<dbReference type="RefSeq" id="WP_184619628.1">
    <property type="nucleotide sequence ID" value="NZ_JACHEX010000004.1"/>
</dbReference>
<dbReference type="Proteomes" id="UP000555828">
    <property type="component" value="Unassembled WGS sequence"/>
</dbReference>
<proteinExistence type="predicted"/>
<keyword evidence="1" id="KW-1133">Transmembrane helix</keyword>
<feature type="transmembrane region" description="Helical" evidence="1">
    <location>
        <begin position="7"/>
        <end position="29"/>
    </location>
</feature>
<organism evidence="2 3">
    <name type="scientific">Thermosipho japonicus</name>
    <dbReference type="NCBI Taxonomy" id="90323"/>
    <lineage>
        <taxon>Bacteria</taxon>
        <taxon>Thermotogati</taxon>
        <taxon>Thermotogota</taxon>
        <taxon>Thermotogae</taxon>
        <taxon>Thermotogales</taxon>
        <taxon>Fervidobacteriaceae</taxon>
        <taxon>Thermosipho</taxon>
    </lineage>
</organism>
<keyword evidence="3" id="KW-1185">Reference proteome</keyword>
<reference evidence="2 3" key="1">
    <citation type="submission" date="2020-08" db="EMBL/GenBank/DDBJ databases">
        <title>Genomic Encyclopedia of Type Strains, Phase IV (KMG-IV): sequencing the most valuable type-strain genomes for metagenomic binning, comparative biology and taxonomic classification.</title>
        <authorList>
            <person name="Goeker M."/>
        </authorList>
    </citation>
    <scope>NUCLEOTIDE SEQUENCE [LARGE SCALE GENOMIC DNA]</scope>
    <source>
        <strain evidence="2 3">DSM 13481</strain>
    </source>
</reference>
<evidence type="ECO:0000256" key="1">
    <source>
        <dbReference type="SAM" id="Phobius"/>
    </source>
</evidence>
<name>A0A841GSL2_9BACT</name>
<comment type="caution">
    <text evidence="2">The sequence shown here is derived from an EMBL/GenBank/DDBJ whole genome shotgun (WGS) entry which is preliminary data.</text>
</comment>
<evidence type="ECO:0000313" key="2">
    <source>
        <dbReference type="EMBL" id="MBB6063023.1"/>
    </source>
</evidence>
<protein>
    <submittedName>
        <fullName evidence="2">Uncharacterized protein</fullName>
    </submittedName>
</protein>